<protein>
    <recommendedName>
        <fullName evidence="8">Secreted protein</fullName>
    </recommendedName>
</protein>
<keyword evidence="6" id="KW-1185">Reference proteome</keyword>
<reference evidence="5 7" key="1">
    <citation type="submission" date="2018-09" db="EMBL/GenBank/DDBJ databases">
        <title>Genomic investigation of the strawberry pathogen Phytophthora fragariae indicates pathogenicity is determined by transcriptional variation in three key races.</title>
        <authorList>
            <person name="Adams T.M."/>
            <person name="Armitage A.D."/>
            <person name="Sobczyk M.K."/>
            <person name="Bates H.J."/>
            <person name="Dunwell J.M."/>
            <person name="Nellist C.F."/>
            <person name="Harrison R.J."/>
        </authorList>
    </citation>
    <scope>NUCLEOTIDE SEQUENCE [LARGE SCALE GENOMIC DNA]</scope>
    <source>
        <strain evidence="2 5">SCRP249</strain>
        <strain evidence="3 7">SCRP324</strain>
        <strain evidence="4 6">SCRP333</strain>
    </source>
</reference>
<sequence length="66" mass="6846">MTPTTLHGLHLLSLISHSSLARENTSPGMTTTISSSITSTDPLCVAFGYPTITSSSGGVQPLMIAR</sequence>
<dbReference type="EMBL" id="QXFV01001951">
    <property type="protein sequence ID" value="KAE8995352.1"/>
    <property type="molecule type" value="Genomic_DNA"/>
</dbReference>
<comment type="caution">
    <text evidence="2">The sequence shown here is derived from an EMBL/GenBank/DDBJ whole genome shotgun (WGS) entry which is preliminary data.</text>
</comment>
<keyword evidence="1" id="KW-0732">Signal</keyword>
<evidence type="ECO:0000313" key="5">
    <source>
        <dbReference type="Proteomes" id="UP000429607"/>
    </source>
</evidence>
<dbReference type="EMBL" id="QXFT01001217">
    <property type="protein sequence ID" value="KAE9325127.1"/>
    <property type="molecule type" value="Genomic_DNA"/>
</dbReference>
<evidence type="ECO:0008006" key="8">
    <source>
        <dbReference type="Google" id="ProtNLM"/>
    </source>
</evidence>
<evidence type="ECO:0000313" key="7">
    <source>
        <dbReference type="Proteomes" id="UP000435112"/>
    </source>
</evidence>
<organism evidence="2 5">
    <name type="scientific">Phytophthora rubi</name>
    <dbReference type="NCBI Taxonomy" id="129364"/>
    <lineage>
        <taxon>Eukaryota</taxon>
        <taxon>Sar</taxon>
        <taxon>Stramenopiles</taxon>
        <taxon>Oomycota</taxon>
        <taxon>Peronosporomycetes</taxon>
        <taxon>Peronosporales</taxon>
        <taxon>Peronosporaceae</taxon>
        <taxon>Phytophthora</taxon>
    </lineage>
</organism>
<evidence type="ECO:0000313" key="6">
    <source>
        <dbReference type="Proteomes" id="UP000434957"/>
    </source>
</evidence>
<dbReference type="AlphaFoldDB" id="A0A6A3JMV2"/>
<dbReference type="Proteomes" id="UP000434957">
    <property type="component" value="Unassembled WGS sequence"/>
</dbReference>
<evidence type="ECO:0000313" key="4">
    <source>
        <dbReference type="EMBL" id="KAE9325127.1"/>
    </source>
</evidence>
<evidence type="ECO:0000256" key="1">
    <source>
        <dbReference type="SAM" id="SignalP"/>
    </source>
</evidence>
<feature type="signal peptide" evidence="1">
    <location>
        <begin position="1"/>
        <end position="21"/>
    </location>
</feature>
<dbReference type="Proteomes" id="UP000435112">
    <property type="component" value="Unassembled WGS sequence"/>
</dbReference>
<accession>A0A6A3JMV2</accession>
<feature type="chain" id="PRO_5036164611" description="Secreted protein" evidence="1">
    <location>
        <begin position="22"/>
        <end position="66"/>
    </location>
</feature>
<evidence type="ECO:0000313" key="2">
    <source>
        <dbReference type="EMBL" id="KAE8995352.1"/>
    </source>
</evidence>
<gene>
    <name evidence="2" type="ORF">PR001_g20146</name>
    <name evidence="3" type="ORF">PR002_g13496</name>
    <name evidence="4" type="ORF">PR003_g16568</name>
</gene>
<dbReference type="Proteomes" id="UP000429607">
    <property type="component" value="Unassembled WGS sequence"/>
</dbReference>
<proteinExistence type="predicted"/>
<dbReference type="EMBL" id="QXFU01000893">
    <property type="protein sequence ID" value="KAE9017079.1"/>
    <property type="molecule type" value="Genomic_DNA"/>
</dbReference>
<evidence type="ECO:0000313" key="3">
    <source>
        <dbReference type="EMBL" id="KAE9017079.1"/>
    </source>
</evidence>
<name>A0A6A3JMV2_9STRA</name>